<dbReference type="FunFam" id="2.40.40.20:FF:000009">
    <property type="entry name" value="Biotin sulfoxide reductase 2"/>
    <property type="match status" value="1"/>
</dbReference>
<dbReference type="PANTHER" id="PTHR43742:SF10">
    <property type="entry name" value="TRIMETHYLAMINE-N-OXIDE REDUCTASE 2"/>
    <property type="match status" value="1"/>
</dbReference>
<evidence type="ECO:0000313" key="9">
    <source>
        <dbReference type="EMBL" id="MBP5855992.1"/>
    </source>
</evidence>
<feature type="domain" description="Molybdopterin oxidoreductase" evidence="6">
    <location>
        <begin position="59"/>
        <end position="520"/>
    </location>
</feature>
<dbReference type="GO" id="GO:0030288">
    <property type="term" value="C:outer membrane-bounded periplasmic space"/>
    <property type="evidence" value="ECO:0007669"/>
    <property type="project" value="TreeGrafter"/>
</dbReference>
<dbReference type="Gene3D" id="2.40.40.20">
    <property type="match status" value="1"/>
</dbReference>
<dbReference type="RefSeq" id="WP_210680548.1">
    <property type="nucleotide sequence ID" value="NZ_JAGMWN010000001.1"/>
</dbReference>
<evidence type="ECO:0000259" key="6">
    <source>
        <dbReference type="Pfam" id="PF00384"/>
    </source>
</evidence>
<keyword evidence="4" id="KW-0479">Metal-binding</keyword>
<dbReference type="Gene3D" id="3.90.55.10">
    <property type="entry name" value="Dimethylsulfoxide Reductase, domain 3"/>
    <property type="match status" value="1"/>
</dbReference>
<dbReference type="InterPro" id="IPR041460">
    <property type="entry name" value="Molybdopterin_N"/>
</dbReference>
<dbReference type="SUPFAM" id="SSF53706">
    <property type="entry name" value="Formate dehydrogenase/DMSO reductase, domains 1-3"/>
    <property type="match status" value="1"/>
</dbReference>
<dbReference type="GO" id="GO:0030151">
    <property type="term" value="F:molybdenum ion binding"/>
    <property type="evidence" value="ECO:0007669"/>
    <property type="project" value="TreeGrafter"/>
</dbReference>
<dbReference type="InterPro" id="IPR006657">
    <property type="entry name" value="MoPterin_dinucl-bd_dom"/>
</dbReference>
<comment type="similarity">
    <text evidence="2">Belongs to the prokaryotic molybdopterin-containing oxidoreductase family.</text>
</comment>
<evidence type="ECO:0000256" key="3">
    <source>
        <dbReference type="ARBA" id="ARBA00022505"/>
    </source>
</evidence>
<keyword evidence="3" id="KW-0500">Molybdenum</keyword>
<feature type="domain" description="Molybdopterin oxidoreductase N-terminal" evidence="8">
    <location>
        <begin position="15"/>
        <end position="52"/>
    </location>
</feature>
<name>A0A8J7RWH7_9PROT</name>
<protein>
    <submittedName>
        <fullName evidence="9">Molybdopterin guanine dinucleotide-containing S/N-oxide reductase</fullName>
    </submittedName>
</protein>
<dbReference type="InterPro" id="IPR050612">
    <property type="entry name" value="Prok_Mopterin_Oxidored"/>
</dbReference>
<dbReference type="AlphaFoldDB" id="A0A8J7RWH7"/>
<reference evidence="9" key="1">
    <citation type="submission" date="2021-04" db="EMBL/GenBank/DDBJ databases">
        <authorList>
            <person name="Zhang D.-C."/>
        </authorList>
    </citation>
    <scope>NUCLEOTIDE SEQUENCE</scope>
    <source>
        <strain evidence="9">CGMCC 1.15697</strain>
    </source>
</reference>
<keyword evidence="5" id="KW-0560">Oxidoreductase</keyword>
<dbReference type="Pfam" id="PF18364">
    <property type="entry name" value="Molybdopterin_N"/>
    <property type="match status" value="1"/>
</dbReference>
<dbReference type="GO" id="GO:0043546">
    <property type="term" value="F:molybdopterin cofactor binding"/>
    <property type="evidence" value="ECO:0007669"/>
    <property type="project" value="InterPro"/>
</dbReference>
<dbReference type="PANTHER" id="PTHR43742">
    <property type="entry name" value="TRIMETHYLAMINE-N-OXIDE REDUCTASE"/>
    <property type="match status" value="1"/>
</dbReference>
<dbReference type="InterPro" id="IPR009010">
    <property type="entry name" value="Asp_de-COase-like_dom_sf"/>
</dbReference>
<accession>A0A8J7RWH7</accession>
<dbReference type="Pfam" id="PF00384">
    <property type="entry name" value="Molybdopterin"/>
    <property type="match status" value="1"/>
</dbReference>
<dbReference type="GO" id="GO:0009055">
    <property type="term" value="F:electron transfer activity"/>
    <property type="evidence" value="ECO:0007669"/>
    <property type="project" value="TreeGrafter"/>
</dbReference>
<dbReference type="CDD" id="cd02793">
    <property type="entry name" value="MopB_CT_DMSOR-BSOR-TMAOR"/>
    <property type="match status" value="1"/>
</dbReference>
<gene>
    <name evidence="9" type="ORF">KAJ83_03160</name>
</gene>
<evidence type="ECO:0000256" key="1">
    <source>
        <dbReference type="ARBA" id="ARBA00001942"/>
    </source>
</evidence>
<feature type="domain" description="Molybdopterin dinucleotide-binding" evidence="7">
    <location>
        <begin position="639"/>
        <end position="759"/>
    </location>
</feature>
<proteinExistence type="inferred from homology"/>
<dbReference type="CDD" id="cd02769">
    <property type="entry name" value="MopB_DMSOR-BSOR-TMAOR"/>
    <property type="match status" value="1"/>
</dbReference>
<keyword evidence="10" id="KW-1185">Reference proteome</keyword>
<evidence type="ECO:0000313" key="10">
    <source>
        <dbReference type="Proteomes" id="UP000672602"/>
    </source>
</evidence>
<comment type="cofactor">
    <cofactor evidence="1">
        <name>Mo-bis(molybdopterin guanine dinucleotide)</name>
        <dbReference type="ChEBI" id="CHEBI:60539"/>
    </cofactor>
</comment>
<dbReference type="Gene3D" id="3.40.50.740">
    <property type="match status" value="1"/>
</dbReference>
<dbReference type="GO" id="GO:0009061">
    <property type="term" value="P:anaerobic respiration"/>
    <property type="evidence" value="ECO:0007669"/>
    <property type="project" value="TreeGrafter"/>
</dbReference>
<dbReference type="SUPFAM" id="SSF50692">
    <property type="entry name" value="ADC-like"/>
    <property type="match status" value="1"/>
</dbReference>
<dbReference type="Gene3D" id="3.40.228.10">
    <property type="entry name" value="Dimethylsulfoxide Reductase, domain 2"/>
    <property type="match status" value="1"/>
</dbReference>
<evidence type="ECO:0000256" key="2">
    <source>
        <dbReference type="ARBA" id="ARBA00010312"/>
    </source>
</evidence>
<dbReference type="InterPro" id="IPR006656">
    <property type="entry name" value="Mopterin_OxRdtase"/>
</dbReference>
<evidence type="ECO:0000256" key="4">
    <source>
        <dbReference type="ARBA" id="ARBA00022723"/>
    </source>
</evidence>
<sequence length="781" mass="85301">MDDTTTGRTARGTSTAHHWGTMRVIVRDGRVVHVDPYEGDTDPAAMVESMAGTIDGPQRIQRPHARAGWLEAVRAGADPAQRQGARRGADRYVPIDWEEAFELAAAEISRIREAHGNEAIYAGSYGWASAGRFHHAQSQIHRFYGLAGGYVKSVNAYSYAAAEVILPHVIASLRALTADSTSWPSIAENAELMVAFGGLPLKNAQNNAGGLAKHTTHEWMERCAENGMRFVSIAPFRDDTPDFVDPEWAAIRPNSDTALMLALAHVLEAEGLADHAFLDRYCVGYDRFRPYLMGEGDGIAKSPEWAAPLCGMAADAIRDLARRMASHRTIINVSWSLQRAEHGEQPYWMAVVLAAMLGQIGTPGGGLTVGLSALHGVGDPSPQSGWGALPQGRNPVKRFIPVARIADMLLDPGGSFDYDGQSHRYPDIRLVHWAGGNPFHHHQDLNRLRRAWARPETVIVNEIFWNSLARHADLVLPATTAMERNDYMATSLAGHAVAMKRAVDPVGEARDDYAIFTGIAGRLGIAEAFTEGRDEMAWLRHLWDISRQRGGKAGFEIPEFDSFWEREVLELPGGPVERVFAADFRADPEAHPLKTPSGRIEIFSERIAGFDYDDCPGHPVWIPPREWLGATELAARYPLHLISNQPRKRLHSQLDHGKASTDAKIKGREPCRLNPADAAARGIAAGDIVRLFNDRGACLAGAMIDEGVMPGVVELATGAWYDPVEPEREGSLDAHGNPNVLTADIGTSRLAQGPSAHSALVEVERVEEDEAPPVRAFAPPL</sequence>
<dbReference type="Pfam" id="PF01568">
    <property type="entry name" value="Molydop_binding"/>
    <property type="match status" value="1"/>
</dbReference>
<comment type="caution">
    <text evidence="9">The sequence shown here is derived from an EMBL/GenBank/DDBJ whole genome shotgun (WGS) entry which is preliminary data.</text>
</comment>
<evidence type="ECO:0000259" key="7">
    <source>
        <dbReference type="Pfam" id="PF01568"/>
    </source>
</evidence>
<dbReference type="GO" id="GO:0016491">
    <property type="term" value="F:oxidoreductase activity"/>
    <property type="evidence" value="ECO:0007669"/>
    <property type="project" value="UniProtKB-KW"/>
</dbReference>
<dbReference type="InterPro" id="IPR041954">
    <property type="entry name" value="CT_DMSOR/BSOR/TMAOR"/>
</dbReference>
<dbReference type="Proteomes" id="UP000672602">
    <property type="component" value="Unassembled WGS sequence"/>
</dbReference>
<dbReference type="EMBL" id="JAGMWN010000001">
    <property type="protein sequence ID" value="MBP5855992.1"/>
    <property type="molecule type" value="Genomic_DNA"/>
</dbReference>
<organism evidence="9 10">
    <name type="scientific">Marivibrio halodurans</name>
    <dbReference type="NCBI Taxonomy" id="2039722"/>
    <lineage>
        <taxon>Bacteria</taxon>
        <taxon>Pseudomonadati</taxon>
        <taxon>Pseudomonadota</taxon>
        <taxon>Alphaproteobacteria</taxon>
        <taxon>Rhodospirillales</taxon>
        <taxon>Rhodospirillaceae</taxon>
        <taxon>Marivibrio</taxon>
    </lineage>
</organism>
<evidence type="ECO:0000256" key="5">
    <source>
        <dbReference type="ARBA" id="ARBA00023002"/>
    </source>
</evidence>
<evidence type="ECO:0000259" key="8">
    <source>
        <dbReference type="Pfam" id="PF18364"/>
    </source>
</evidence>